<protein>
    <submittedName>
        <fullName evidence="4">Secreted protein</fullName>
    </submittedName>
</protein>
<dbReference type="AlphaFoldDB" id="A0A183G963"/>
<evidence type="ECO:0000313" key="2">
    <source>
        <dbReference type="EMBL" id="VDP11675.1"/>
    </source>
</evidence>
<dbReference type="WBParaSite" id="HPBE_0001846601-mRNA-1">
    <property type="protein sequence ID" value="HPBE_0001846601-mRNA-1"/>
    <property type="gene ID" value="HPBE_0001846601"/>
</dbReference>
<keyword evidence="3" id="KW-1185">Reference proteome</keyword>
<dbReference type="Proteomes" id="UP000050761">
    <property type="component" value="Unassembled WGS sequence"/>
</dbReference>
<reference evidence="4" key="2">
    <citation type="submission" date="2019-09" db="UniProtKB">
        <authorList>
            <consortium name="WormBaseParasite"/>
        </authorList>
    </citation>
    <scope>IDENTIFICATION</scope>
</reference>
<accession>A0A3P8BZL8</accession>
<organism evidence="3 4">
    <name type="scientific">Heligmosomoides polygyrus</name>
    <name type="common">Parasitic roundworm</name>
    <dbReference type="NCBI Taxonomy" id="6339"/>
    <lineage>
        <taxon>Eukaryota</taxon>
        <taxon>Metazoa</taxon>
        <taxon>Ecdysozoa</taxon>
        <taxon>Nematoda</taxon>
        <taxon>Chromadorea</taxon>
        <taxon>Rhabditida</taxon>
        <taxon>Rhabditina</taxon>
        <taxon>Rhabditomorpha</taxon>
        <taxon>Strongyloidea</taxon>
        <taxon>Heligmosomidae</taxon>
        <taxon>Heligmosomoides</taxon>
    </lineage>
</organism>
<dbReference type="EMBL" id="UZAH01030700">
    <property type="protein sequence ID" value="VDP11675.1"/>
    <property type="molecule type" value="Genomic_DNA"/>
</dbReference>
<accession>A0A183G963</accession>
<proteinExistence type="predicted"/>
<sequence>MLRVLLGAGVVVVGVLPFRAFTKKRDQRVAVPHNFRRLGKCDSVSNLRTSAKLGIPEAFSHLRESCHSEHHPLDCTLCDADRVFILSAYYRMKPMDTIQHCVYMENDDGELDKDSSWRSDSTTSQPLHQAGLVKPRHRVSPLSRPLQNQATARGCRRTEKLNAEDQLLQY</sequence>
<reference evidence="2 3" key="1">
    <citation type="submission" date="2018-11" db="EMBL/GenBank/DDBJ databases">
        <authorList>
            <consortium name="Pathogen Informatics"/>
        </authorList>
    </citation>
    <scope>NUCLEOTIDE SEQUENCE [LARGE SCALE GENOMIC DNA]</scope>
</reference>
<feature type="region of interest" description="Disordered" evidence="1">
    <location>
        <begin position="112"/>
        <end position="155"/>
    </location>
</feature>
<name>A0A183G963_HELPZ</name>
<gene>
    <name evidence="2" type="ORF">HPBE_LOCUS18465</name>
</gene>
<evidence type="ECO:0000256" key="1">
    <source>
        <dbReference type="SAM" id="MobiDB-lite"/>
    </source>
</evidence>
<evidence type="ECO:0000313" key="3">
    <source>
        <dbReference type="Proteomes" id="UP000050761"/>
    </source>
</evidence>
<evidence type="ECO:0000313" key="4">
    <source>
        <dbReference type="WBParaSite" id="HPBE_0001846601-mRNA-1"/>
    </source>
</evidence>
<feature type="compositionally biased region" description="Polar residues" evidence="1">
    <location>
        <begin position="118"/>
        <end position="127"/>
    </location>
</feature>